<evidence type="ECO:0000256" key="1">
    <source>
        <dbReference type="PROSITE-ProRule" id="PRU01005"/>
    </source>
</evidence>
<dbReference type="OrthoDB" id="10250153at2759"/>
<reference evidence="5" key="1">
    <citation type="submission" date="2012-12" db="EMBL/GenBank/DDBJ databases">
        <authorList>
            <person name="Hellsten U."/>
            <person name="Grimwood J."/>
            <person name="Chapman J.A."/>
            <person name="Shapiro H."/>
            <person name="Aerts A."/>
            <person name="Otillar R.P."/>
            <person name="Terry A.Y."/>
            <person name="Boore J.L."/>
            <person name="Simakov O."/>
            <person name="Marletaz F."/>
            <person name="Cho S.-J."/>
            <person name="Edsinger-Gonzales E."/>
            <person name="Havlak P."/>
            <person name="Kuo D.-H."/>
            <person name="Larsson T."/>
            <person name="Lv J."/>
            <person name="Arendt D."/>
            <person name="Savage R."/>
            <person name="Osoegawa K."/>
            <person name="de Jong P."/>
            <person name="Lindberg D.R."/>
            <person name="Seaver E.C."/>
            <person name="Weisblat D.A."/>
            <person name="Putnam N.H."/>
            <person name="Grigoriev I.V."/>
            <person name="Rokhsar D.S."/>
        </authorList>
    </citation>
    <scope>NUCLEOTIDE SEQUENCE</scope>
    <source>
        <strain evidence="5">I ESC-2004</strain>
    </source>
</reference>
<dbReference type="SMART" id="SM00254">
    <property type="entry name" value="ShKT"/>
    <property type="match status" value="3"/>
</dbReference>
<keyword evidence="5" id="KW-1185">Reference proteome</keyword>
<dbReference type="InterPro" id="IPR003582">
    <property type="entry name" value="ShKT_dom"/>
</dbReference>
<dbReference type="EnsemblMetazoa" id="CapteT185959">
    <property type="protein sequence ID" value="CapteP185959"/>
    <property type="gene ID" value="CapteG185959"/>
</dbReference>
<dbReference type="EMBL" id="KB299140">
    <property type="protein sequence ID" value="ELU08301.1"/>
    <property type="molecule type" value="Genomic_DNA"/>
</dbReference>
<dbReference type="Gene3D" id="1.10.10.1940">
    <property type="match status" value="1"/>
</dbReference>
<feature type="disulfide bond" evidence="1">
    <location>
        <begin position="1"/>
        <end position="35"/>
    </location>
</feature>
<dbReference type="OMA" id="SANCATW"/>
<evidence type="ECO:0000313" key="3">
    <source>
        <dbReference type="EMBL" id="ELU08301.1"/>
    </source>
</evidence>
<evidence type="ECO:0000313" key="5">
    <source>
        <dbReference type="Proteomes" id="UP000014760"/>
    </source>
</evidence>
<reference evidence="4" key="3">
    <citation type="submission" date="2015-06" db="UniProtKB">
        <authorList>
            <consortium name="EnsemblMetazoa"/>
        </authorList>
    </citation>
    <scope>IDENTIFICATION</scope>
</reference>
<sequence>CEDEHANCGTWAAQGECQSNPGYMLERCKVACDVCDGEEGGGGVKECKDTAEYCGPWANLGYCGSGSRFAEYMKQNCAKTCGYCTGGNGGGGGGAVTCSDGHANCAYWTSIGECSRNPAWMLENCKKSCRQC</sequence>
<dbReference type="PANTHER" id="PTHR21724:SF109">
    <property type="entry name" value="SHKT DOMAIN-CONTAINING PROTEIN"/>
    <property type="match status" value="1"/>
</dbReference>
<accession>R7UXZ5</accession>
<dbReference type="PROSITE" id="PS51670">
    <property type="entry name" value="SHKT"/>
    <property type="match status" value="3"/>
</dbReference>
<dbReference type="AlphaFoldDB" id="R7UXZ5"/>
<evidence type="ECO:0000259" key="2">
    <source>
        <dbReference type="PROSITE" id="PS51670"/>
    </source>
</evidence>
<feature type="domain" description="ShKT" evidence="2">
    <location>
        <begin position="98"/>
        <end position="132"/>
    </location>
</feature>
<keyword evidence="1" id="KW-1015">Disulfide bond</keyword>
<reference evidence="3 5" key="2">
    <citation type="journal article" date="2013" name="Nature">
        <title>Insights into bilaterian evolution from three spiralian genomes.</title>
        <authorList>
            <person name="Simakov O."/>
            <person name="Marletaz F."/>
            <person name="Cho S.J."/>
            <person name="Edsinger-Gonzales E."/>
            <person name="Havlak P."/>
            <person name="Hellsten U."/>
            <person name="Kuo D.H."/>
            <person name="Larsson T."/>
            <person name="Lv J."/>
            <person name="Arendt D."/>
            <person name="Savage R."/>
            <person name="Osoegawa K."/>
            <person name="de Jong P."/>
            <person name="Grimwood J."/>
            <person name="Chapman J.A."/>
            <person name="Shapiro H."/>
            <person name="Aerts A."/>
            <person name="Otillar R.P."/>
            <person name="Terry A.Y."/>
            <person name="Boore J.L."/>
            <person name="Grigoriev I.V."/>
            <person name="Lindberg D.R."/>
            <person name="Seaver E.C."/>
            <person name="Weisblat D.A."/>
            <person name="Putnam N.H."/>
            <person name="Rokhsar D.S."/>
        </authorList>
    </citation>
    <scope>NUCLEOTIDE SEQUENCE</scope>
    <source>
        <strain evidence="3 5">I ESC-2004</strain>
    </source>
</reference>
<feature type="domain" description="ShKT" evidence="2">
    <location>
        <begin position="47"/>
        <end position="84"/>
    </location>
</feature>
<dbReference type="HOGENOM" id="CLU_158367_0_0_1"/>
<dbReference type="PANTHER" id="PTHR21724">
    <property type="entry name" value="SHKT DOMAIN-CONTAINING PROTEIN"/>
    <property type="match status" value="1"/>
</dbReference>
<proteinExistence type="predicted"/>
<dbReference type="Proteomes" id="UP000014760">
    <property type="component" value="Unassembled WGS sequence"/>
</dbReference>
<organism evidence="3">
    <name type="scientific">Capitella teleta</name>
    <name type="common">Polychaete worm</name>
    <dbReference type="NCBI Taxonomy" id="283909"/>
    <lineage>
        <taxon>Eukaryota</taxon>
        <taxon>Metazoa</taxon>
        <taxon>Spiralia</taxon>
        <taxon>Lophotrochozoa</taxon>
        <taxon>Annelida</taxon>
        <taxon>Polychaeta</taxon>
        <taxon>Sedentaria</taxon>
        <taxon>Scolecida</taxon>
        <taxon>Capitellidae</taxon>
        <taxon>Capitella</taxon>
    </lineage>
</organism>
<dbReference type="EMBL" id="AMQN01042406">
    <property type="status" value="NOT_ANNOTATED_CDS"/>
    <property type="molecule type" value="Genomic_DNA"/>
</dbReference>
<dbReference type="STRING" id="283909.R7UXZ5"/>
<name>R7UXZ5_CAPTE</name>
<gene>
    <name evidence="3" type="ORF">CAPTEDRAFT_185959</name>
</gene>
<feature type="disulfide bond" evidence="1">
    <location>
        <begin position="98"/>
        <end position="132"/>
    </location>
</feature>
<feature type="domain" description="ShKT" evidence="2">
    <location>
        <begin position="1"/>
        <end position="35"/>
    </location>
</feature>
<feature type="non-terminal residue" evidence="3">
    <location>
        <position position="1"/>
    </location>
</feature>
<dbReference type="Pfam" id="PF01549">
    <property type="entry name" value="ShK"/>
    <property type="match status" value="3"/>
</dbReference>
<protein>
    <recommendedName>
        <fullName evidence="2">ShKT domain-containing protein</fullName>
    </recommendedName>
</protein>
<evidence type="ECO:0000313" key="4">
    <source>
        <dbReference type="EnsemblMetazoa" id="CapteP185959"/>
    </source>
</evidence>
<comment type="caution">
    <text evidence="1">Lacks conserved residue(s) required for the propagation of feature annotation.</text>
</comment>